<feature type="transmembrane region" description="Helical" evidence="9">
    <location>
        <begin position="237"/>
        <end position="257"/>
    </location>
</feature>
<feature type="transmembrane region" description="Helical" evidence="9">
    <location>
        <begin position="311"/>
        <end position="328"/>
    </location>
</feature>
<feature type="transmembrane region" description="Helical" evidence="9">
    <location>
        <begin position="269"/>
        <end position="290"/>
    </location>
</feature>
<dbReference type="Pfam" id="PF01699">
    <property type="entry name" value="Na_Ca_ex"/>
    <property type="match status" value="2"/>
</dbReference>
<keyword evidence="9" id="KW-0050">Antiport</keyword>
<name>A0A3A8IQ08_9BACT</name>
<dbReference type="PANTHER" id="PTHR31503">
    <property type="entry name" value="VACUOLAR CALCIUM ION TRANSPORTER"/>
    <property type="match status" value="1"/>
</dbReference>
<dbReference type="Gene3D" id="1.20.1420.30">
    <property type="entry name" value="NCX, central ion-binding region"/>
    <property type="match status" value="1"/>
</dbReference>
<keyword evidence="8 9" id="KW-0472">Membrane</keyword>
<dbReference type="GO" id="GO:0016020">
    <property type="term" value="C:membrane"/>
    <property type="evidence" value="ECO:0007669"/>
    <property type="project" value="InterPro"/>
</dbReference>
<protein>
    <recommendedName>
        <fullName evidence="9">Ca(2+)/H(+) antiporter</fullName>
    </recommendedName>
</protein>
<sequence>MSTPASVTPSSPGTPPPAASPEGEGKRGFNVDHLFLGLLAVFFPLAVASHFFFPGTWTFVLCAVALVPLARLMGEATEVIAHKLGSGLGGLMNASFGNAAELIIALAALRSGHGDVVKASITGAILGNLLLVLGAAILAGGLKYPRQTFNMTAALSGSSIMFLALTAMTIPDLFHAVRGPAAEPVLFPMSVAISVILLIVYALSLLFSLKTHAHLYAGEEHGAPEEMPTWTTKKASIVLLAATLGVVVVAEFLVHAIEPAIATFGFTHTFVGVIIIAIIGNAAEHSTAILMALKNKMDLAFNIAFESSKQIALFVAPVLVLVSIPLGQHLTLEFSHMEVAGIAIGTGAAALIALDGESNWLEGVMLLGVYAILGVAFFFIP</sequence>
<keyword evidence="13" id="KW-1185">Reference proteome</keyword>
<evidence type="ECO:0000256" key="5">
    <source>
        <dbReference type="ARBA" id="ARBA00022837"/>
    </source>
</evidence>
<keyword evidence="7 9" id="KW-0406">Ion transport</keyword>
<dbReference type="AlphaFoldDB" id="A0A3A8IQ08"/>
<comment type="caution">
    <text evidence="12">The sequence shown here is derived from an EMBL/GenBank/DDBJ whole genome shotgun (WGS) entry which is preliminary data.</text>
</comment>
<dbReference type="InterPro" id="IPR004713">
    <property type="entry name" value="CaH_exchang"/>
</dbReference>
<feature type="region of interest" description="Disordered" evidence="10">
    <location>
        <begin position="1"/>
        <end position="24"/>
    </location>
</feature>
<dbReference type="EMBL" id="RAVZ01000203">
    <property type="protein sequence ID" value="RKG81860.1"/>
    <property type="molecule type" value="Genomic_DNA"/>
</dbReference>
<dbReference type="GO" id="GO:0015369">
    <property type="term" value="F:calcium:proton antiporter activity"/>
    <property type="evidence" value="ECO:0007669"/>
    <property type="project" value="UniProtKB-UniRule"/>
</dbReference>
<dbReference type="InterPro" id="IPR004837">
    <property type="entry name" value="NaCa_Exmemb"/>
</dbReference>
<evidence type="ECO:0000256" key="4">
    <source>
        <dbReference type="ARBA" id="ARBA00022692"/>
    </source>
</evidence>
<keyword evidence="2 9" id="KW-0813">Transport</keyword>
<keyword evidence="5 9" id="KW-0106">Calcium</keyword>
<feature type="transmembrane region" description="Helical" evidence="9">
    <location>
        <begin position="86"/>
        <end position="109"/>
    </location>
</feature>
<keyword evidence="6 9" id="KW-1133">Transmembrane helix</keyword>
<feature type="transmembrane region" description="Helical" evidence="9">
    <location>
        <begin position="34"/>
        <end position="51"/>
    </location>
</feature>
<feature type="transmembrane region" description="Helical" evidence="9">
    <location>
        <begin position="57"/>
        <end position="74"/>
    </location>
</feature>
<evidence type="ECO:0000256" key="7">
    <source>
        <dbReference type="ARBA" id="ARBA00023065"/>
    </source>
</evidence>
<proteinExistence type="inferred from homology"/>
<feature type="domain" description="Sodium/calcium exchanger membrane region" evidence="11">
    <location>
        <begin position="237"/>
        <end position="378"/>
    </location>
</feature>
<feature type="transmembrane region" description="Helical" evidence="9">
    <location>
        <begin position="334"/>
        <end position="354"/>
    </location>
</feature>
<feature type="transmembrane region" description="Helical" evidence="9">
    <location>
        <begin position="121"/>
        <end position="142"/>
    </location>
</feature>
<evidence type="ECO:0000259" key="11">
    <source>
        <dbReference type="Pfam" id="PF01699"/>
    </source>
</evidence>
<feature type="transmembrane region" description="Helical" evidence="9">
    <location>
        <begin position="361"/>
        <end position="380"/>
    </location>
</feature>
<evidence type="ECO:0000256" key="1">
    <source>
        <dbReference type="ARBA" id="ARBA00004127"/>
    </source>
</evidence>
<dbReference type="Proteomes" id="UP000268094">
    <property type="component" value="Unassembled WGS sequence"/>
</dbReference>
<organism evidence="12 13">
    <name type="scientific">Corallococcus terminator</name>
    <dbReference type="NCBI Taxonomy" id="2316733"/>
    <lineage>
        <taxon>Bacteria</taxon>
        <taxon>Pseudomonadati</taxon>
        <taxon>Myxococcota</taxon>
        <taxon>Myxococcia</taxon>
        <taxon>Myxococcales</taxon>
        <taxon>Cystobacterineae</taxon>
        <taxon>Myxococcaceae</taxon>
        <taxon>Corallococcus</taxon>
    </lineage>
</organism>
<evidence type="ECO:0000256" key="8">
    <source>
        <dbReference type="ARBA" id="ARBA00023136"/>
    </source>
</evidence>
<keyword evidence="4 9" id="KW-0812">Transmembrane</keyword>
<comment type="subcellular location">
    <subcellularLocation>
        <location evidence="1">Endomembrane system</location>
        <topology evidence="1">Multi-pass membrane protein</topology>
    </subcellularLocation>
</comment>
<feature type="compositionally biased region" description="Low complexity" evidence="10">
    <location>
        <begin position="1"/>
        <end position="11"/>
    </location>
</feature>
<evidence type="ECO:0000256" key="10">
    <source>
        <dbReference type="SAM" id="MobiDB-lite"/>
    </source>
</evidence>
<gene>
    <name evidence="12" type="primary">cax</name>
    <name evidence="12" type="ORF">D7V88_25940</name>
</gene>
<feature type="transmembrane region" description="Helical" evidence="9">
    <location>
        <begin position="186"/>
        <end position="207"/>
    </location>
</feature>
<dbReference type="GO" id="GO:0006874">
    <property type="term" value="P:intracellular calcium ion homeostasis"/>
    <property type="evidence" value="ECO:0007669"/>
    <property type="project" value="TreeGrafter"/>
</dbReference>
<keyword evidence="3 9" id="KW-0109">Calcium transport</keyword>
<dbReference type="RefSeq" id="WP_120543313.1">
    <property type="nucleotide sequence ID" value="NZ_RAVZ01000203.1"/>
</dbReference>
<comment type="similarity">
    <text evidence="9">Belongs to the Ca(2+):cation antiporter (CaCA) (TC 2.A.19) family.</text>
</comment>
<evidence type="ECO:0000256" key="9">
    <source>
        <dbReference type="RuleBase" id="RU365028"/>
    </source>
</evidence>
<reference evidence="13" key="1">
    <citation type="submission" date="2018-09" db="EMBL/GenBank/DDBJ databases">
        <authorList>
            <person name="Livingstone P.G."/>
            <person name="Whitworth D.E."/>
        </authorList>
    </citation>
    <scope>NUCLEOTIDE SEQUENCE [LARGE SCALE GENOMIC DNA]</scope>
    <source>
        <strain evidence="13">CA054A</strain>
    </source>
</reference>
<evidence type="ECO:0000256" key="6">
    <source>
        <dbReference type="ARBA" id="ARBA00022989"/>
    </source>
</evidence>
<dbReference type="NCBIfam" id="TIGR00378">
    <property type="entry name" value="cax"/>
    <property type="match status" value="1"/>
</dbReference>
<dbReference type="InterPro" id="IPR044880">
    <property type="entry name" value="NCX_ion-bd_dom_sf"/>
</dbReference>
<dbReference type="InterPro" id="IPR004798">
    <property type="entry name" value="CAX-like"/>
</dbReference>
<feature type="transmembrane region" description="Helical" evidence="9">
    <location>
        <begin position="154"/>
        <end position="174"/>
    </location>
</feature>
<evidence type="ECO:0000313" key="12">
    <source>
        <dbReference type="EMBL" id="RKG81860.1"/>
    </source>
</evidence>
<comment type="function">
    <text evidence="9">Ca(+)/H(+) antiporter that extrudes calcium in exchange for external protons.</text>
</comment>
<evidence type="ECO:0000256" key="3">
    <source>
        <dbReference type="ARBA" id="ARBA00022568"/>
    </source>
</evidence>
<dbReference type="PANTHER" id="PTHR31503:SF22">
    <property type="entry name" value="VACUOLAR CALCIUM ION TRANSPORTER"/>
    <property type="match status" value="1"/>
</dbReference>
<dbReference type="GO" id="GO:0012505">
    <property type="term" value="C:endomembrane system"/>
    <property type="evidence" value="ECO:0007669"/>
    <property type="project" value="UniProtKB-SubCell"/>
</dbReference>
<evidence type="ECO:0000256" key="2">
    <source>
        <dbReference type="ARBA" id="ARBA00022448"/>
    </source>
</evidence>
<feature type="domain" description="Sodium/calcium exchanger membrane region" evidence="11">
    <location>
        <begin position="56"/>
        <end position="209"/>
    </location>
</feature>
<dbReference type="OrthoDB" id="8438242at2"/>
<accession>A0A3A8IQ08</accession>
<evidence type="ECO:0000313" key="13">
    <source>
        <dbReference type="Proteomes" id="UP000268094"/>
    </source>
</evidence>